<sequence>MSKTKVFTRGAIAAAVASLLAAPSVIANDEERVIVAFQPGAKAAVQQAVERAGGRTVVDLSNDNAMAIKVPAQALRGLERNPNVLYIEEDVKRELYSTEFEPNLPYGIMMVQADQVSAALAGNRKVCVIDSGYDLGHPDLQTSGVDGVFDSGTGNWFTDENGHGTHVTGTIAALANGLGVVGVVPNGQLNIHVVKVFSESGWAYSSSLIAAADQCANYGSNVINMSLGGSFSSTTERNAFQRLNDDGVLSVAAAGNGGNNRHSYPASYPAVYSVAAVDRDGNHASFSQYNNEVEIAAPGVDVMSTVPRGMGQLSLFSAGSGTYSAIAMDGSPEGEGSGALIDCGLGTSTCQGAQGNVCLMERGQISFADKVLACQNGGGVAAVVYNNESGPLNGTLGGVSVNIPAVGISQADGQTALGSVGSSASVSVGASDWASYNGTSMASPHVAGVAALVWSHFTECTNDEIRAALNATAEDRGAAGRDNYYGHGIVKAKAAYDYLTANGCAGGDNGGGDDDNGGDNGGDDGASITLSASTYKVQGRARADLTWSGADSSSVTIFRNGSSVATVANTGSYTDVTNLRGSGTLTYKVCEAGTQTCSDDVTVSY</sequence>
<keyword evidence="13" id="KW-1185">Reference proteome</keyword>
<dbReference type="Pfam" id="PF02225">
    <property type="entry name" value="PA"/>
    <property type="match status" value="1"/>
</dbReference>
<dbReference type="SUPFAM" id="SSF54897">
    <property type="entry name" value="Protease propeptides/inhibitors"/>
    <property type="match status" value="1"/>
</dbReference>
<dbReference type="PROSITE" id="PS51892">
    <property type="entry name" value="SUBTILASE"/>
    <property type="match status" value="1"/>
</dbReference>
<dbReference type="InterPro" id="IPR015500">
    <property type="entry name" value="Peptidase_S8_subtilisin-rel"/>
</dbReference>
<dbReference type="OrthoDB" id="9790784at2"/>
<keyword evidence="4" id="KW-0479">Metal-binding</keyword>
<dbReference type="PANTHER" id="PTHR43806">
    <property type="entry name" value="PEPTIDASE S8"/>
    <property type="match status" value="1"/>
</dbReference>
<keyword evidence="9" id="KW-0732">Signal</keyword>
<keyword evidence="6 8" id="KW-0720">Serine protease</keyword>
<dbReference type="PROSITE" id="PS00137">
    <property type="entry name" value="SUBTILASE_HIS"/>
    <property type="match status" value="1"/>
</dbReference>
<dbReference type="InterPro" id="IPR023828">
    <property type="entry name" value="Peptidase_S8_Ser-AS"/>
</dbReference>
<evidence type="ECO:0000313" key="13">
    <source>
        <dbReference type="Proteomes" id="UP000320359"/>
    </source>
</evidence>
<accession>A0A552X1R0</accession>
<dbReference type="Proteomes" id="UP000320359">
    <property type="component" value="Unassembled WGS sequence"/>
</dbReference>
<dbReference type="AlphaFoldDB" id="A0A552X1R0"/>
<evidence type="ECO:0000259" key="11">
    <source>
        <dbReference type="Pfam" id="PF02225"/>
    </source>
</evidence>
<dbReference type="Gene3D" id="3.30.70.80">
    <property type="entry name" value="Peptidase S8 propeptide/proteinase inhibitor I9"/>
    <property type="match status" value="1"/>
</dbReference>
<feature type="active site" description="Charge relay system" evidence="7 8">
    <location>
        <position position="163"/>
    </location>
</feature>
<evidence type="ECO:0000256" key="8">
    <source>
        <dbReference type="PROSITE-ProRule" id="PRU01240"/>
    </source>
</evidence>
<evidence type="ECO:0000256" key="9">
    <source>
        <dbReference type="SAM" id="SignalP"/>
    </source>
</evidence>
<dbReference type="PROSITE" id="PS00138">
    <property type="entry name" value="SUBTILASE_SER"/>
    <property type="match status" value="1"/>
</dbReference>
<evidence type="ECO:0000256" key="4">
    <source>
        <dbReference type="ARBA" id="ARBA00022723"/>
    </source>
</evidence>
<organism evidence="12 13">
    <name type="scientific">Aliidiomarina halalkaliphila</name>
    <dbReference type="NCBI Taxonomy" id="2593535"/>
    <lineage>
        <taxon>Bacteria</taxon>
        <taxon>Pseudomonadati</taxon>
        <taxon>Pseudomonadota</taxon>
        <taxon>Gammaproteobacteria</taxon>
        <taxon>Alteromonadales</taxon>
        <taxon>Idiomarinaceae</taxon>
        <taxon>Aliidiomarina</taxon>
    </lineage>
</organism>
<evidence type="ECO:0000256" key="7">
    <source>
        <dbReference type="PIRSR" id="PIRSR615500-1"/>
    </source>
</evidence>
<name>A0A552X1R0_9GAMM</name>
<dbReference type="Pfam" id="PF00082">
    <property type="entry name" value="Peptidase_S8"/>
    <property type="match status" value="2"/>
</dbReference>
<dbReference type="GO" id="GO:0005615">
    <property type="term" value="C:extracellular space"/>
    <property type="evidence" value="ECO:0007669"/>
    <property type="project" value="TreeGrafter"/>
</dbReference>
<feature type="domain" description="Peptidase S8/S53" evidence="10">
    <location>
        <begin position="125"/>
        <end position="305"/>
    </location>
</feature>
<dbReference type="InterPro" id="IPR022398">
    <property type="entry name" value="Peptidase_S8_His-AS"/>
</dbReference>
<feature type="domain" description="PA" evidence="11">
    <location>
        <begin position="352"/>
        <end position="415"/>
    </location>
</feature>
<dbReference type="EMBL" id="VJWL01000003">
    <property type="protein sequence ID" value="TRW48533.1"/>
    <property type="molecule type" value="Genomic_DNA"/>
</dbReference>
<feature type="chain" id="PRO_5021850673" evidence="9">
    <location>
        <begin position="28"/>
        <end position="605"/>
    </location>
</feature>
<gene>
    <name evidence="12" type="ORF">FM042_10225</name>
</gene>
<dbReference type="InterPro" id="IPR000209">
    <property type="entry name" value="Peptidase_S8/S53_dom"/>
</dbReference>
<keyword evidence="2" id="KW-0964">Secreted</keyword>
<comment type="similarity">
    <text evidence="1 8">Belongs to the peptidase S8 family.</text>
</comment>
<evidence type="ECO:0000256" key="2">
    <source>
        <dbReference type="ARBA" id="ARBA00022512"/>
    </source>
</evidence>
<dbReference type="CDD" id="cd07477">
    <property type="entry name" value="Peptidases_S8_Subtilisin_subset"/>
    <property type="match status" value="1"/>
</dbReference>
<proteinExistence type="inferred from homology"/>
<dbReference type="InterPro" id="IPR034202">
    <property type="entry name" value="Subtilisin_Carlsberg-like"/>
</dbReference>
<keyword evidence="2" id="KW-0134">Cell wall</keyword>
<dbReference type="InterPro" id="IPR036852">
    <property type="entry name" value="Peptidase_S8/S53_dom_sf"/>
</dbReference>
<dbReference type="Gene3D" id="3.50.30.30">
    <property type="match status" value="1"/>
</dbReference>
<dbReference type="InterPro" id="IPR003137">
    <property type="entry name" value="PA_domain"/>
</dbReference>
<keyword evidence="5 8" id="KW-0378">Hydrolase</keyword>
<dbReference type="RefSeq" id="WP_143236325.1">
    <property type="nucleotide sequence ID" value="NZ_VJWL01000003.1"/>
</dbReference>
<feature type="active site" description="Charge relay system" evidence="7 8">
    <location>
        <position position="440"/>
    </location>
</feature>
<dbReference type="GO" id="GO:0046872">
    <property type="term" value="F:metal ion binding"/>
    <property type="evidence" value="ECO:0007669"/>
    <property type="project" value="UniProtKB-KW"/>
</dbReference>
<dbReference type="Gene3D" id="3.40.50.200">
    <property type="entry name" value="Peptidase S8/S53 domain"/>
    <property type="match status" value="2"/>
</dbReference>
<dbReference type="GO" id="GO:0004252">
    <property type="term" value="F:serine-type endopeptidase activity"/>
    <property type="evidence" value="ECO:0007669"/>
    <property type="project" value="UniProtKB-UniRule"/>
</dbReference>
<evidence type="ECO:0000256" key="6">
    <source>
        <dbReference type="ARBA" id="ARBA00022825"/>
    </source>
</evidence>
<feature type="signal peptide" evidence="9">
    <location>
        <begin position="1"/>
        <end position="27"/>
    </location>
</feature>
<dbReference type="PANTHER" id="PTHR43806:SF11">
    <property type="entry name" value="CEREVISIN-RELATED"/>
    <property type="match status" value="1"/>
</dbReference>
<feature type="active site" description="Charge relay system" evidence="7 8">
    <location>
        <position position="130"/>
    </location>
</feature>
<dbReference type="GO" id="GO:0006508">
    <property type="term" value="P:proteolysis"/>
    <property type="evidence" value="ECO:0007669"/>
    <property type="project" value="UniProtKB-KW"/>
</dbReference>
<comment type="caution">
    <text evidence="12">The sequence shown here is derived from an EMBL/GenBank/DDBJ whole genome shotgun (WGS) entry which is preliminary data.</text>
</comment>
<reference evidence="12 13" key="1">
    <citation type="submission" date="2019-07" db="EMBL/GenBank/DDBJ databases">
        <authorList>
            <person name="Yang M."/>
            <person name="Zhao D."/>
            <person name="Xiang H."/>
        </authorList>
    </citation>
    <scope>NUCLEOTIDE SEQUENCE [LARGE SCALE GENOMIC DNA]</scope>
    <source>
        <strain evidence="12 13">IM1326</strain>
    </source>
</reference>
<evidence type="ECO:0000313" key="12">
    <source>
        <dbReference type="EMBL" id="TRW48533.1"/>
    </source>
</evidence>
<dbReference type="InterPro" id="IPR037045">
    <property type="entry name" value="S8pro/Inhibitor_I9_sf"/>
</dbReference>
<evidence type="ECO:0000256" key="3">
    <source>
        <dbReference type="ARBA" id="ARBA00022670"/>
    </source>
</evidence>
<dbReference type="SUPFAM" id="SSF52743">
    <property type="entry name" value="Subtilisin-like"/>
    <property type="match status" value="1"/>
</dbReference>
<feature type="domain" description="Peptidase S8/S53" evidence="10">
    <location>
        <begin position="429"/>
        <end position="488"/>
    </location>
</feature>
<protein>
    <submittedName>
        <fullName evidence="12">S8 family serine peptidase</fullName>
    </submittedName>
</protein>
<evidence type="ECO:0000256" key="1">
    <source>
        <dbReference type="ARBA" id="ARBA00011073"/>
    </source>
</evidence>
<dbReference type="InterPro" id="IPR050131">
    <property type="entry name" value="Peptidase_S8_subtilisin-like"/>
</dbReference>
<evidence type="ECO:0000259" key="10">
    <source>
        <dbReference type="Pfam" id="PF00082"/>
    </source>
</evidence>
<evidence type="ECO:0000256" key="5">
    <source>
        <dbReference type="ARBA" id="ARBA00022801"/>
    </source>
</evidence>
<dbReference type="PRINTS" id="PR00723">
    <property type="entry name" value="SUBTILISIN"/>
</dbReference>
<keyword evidence="3 8" id="KW-0645">Protease</keyword>